<dbReference type="Proteomes" id="UP000250831">
    <property type="component" value="Unassembled WGS sequence"/>
</dbReference>
<organism evidence="4 5">
    <name type="scientific">Sphingobacterium athyrii</name>
    <dbReference type="NCBI Taxonomy" id="2152717"/>
    <lineage>
        <taxon>Bacteria</taxon>
        <taxon>Pseudomonadati</taxon>
        <taxon>Bacteroidota</taxon>
        <taxon>Sphingobacteriia</taxon>
        <taxon>Sphingobacteriales</taxon>
        <taxon>Sphingobacteriaceae</taxon>
        <taxon>Sphingobacterium</taxon>
    </lineage>
</organism>
<dbReference type="InterPro" id="IPR012373">
    <property type="entry name" value="Ferrdict_sens_TM"/>
</dbReference>
<evidence type="ECO:0000313" key="5">
    <source>
        <dbReference type="Proteomes" id="UP000250831"/>
    </source>
</evidence>
<keyword evidence="1" id="KW-0812">Transmembrane</keyword>
<dbReference type="EMBL" id="QCXX01000003">
    <property type="protein sequence ID" value="PUV24524.1"/>
    <property type="molecule type" value="Genomic_DNA"/>
</dbReference>
<dbReference type="Pfam" id="PF16344">
    <property type="entry name" value="FecR_C"/>
    <property type="match status" value="1"/>
</dbReference>
<dbReference type="GO" id="GO:0016989">
    <property type="term" value="F:sigma factor antagonist activity"/>
    <property type="evidence" value="ECO:0007669"/>
    <property type="project" value="TreeGrafter"/>
</dbReference>
<evidence type="ECO:0000259" key="2">
    <source>
        <dbReference type="Pfam" id="PF04773"/>
    </source>
</evidence>
<comment type="caution">
    <text evidence="4">The sequence shown here is derived from an EMBL/GenBank/DDBJ whole genome shotgun (WGS) entry which is preliminary data.</text>
</comment>
<evidence type="ECO:0000313" key="4">
    <source>
        <dbReference type="EMBL" id="PUV24524.1"/>
    </source>
</evidence>
<gene>
    <name evidence="4" type="ORF">DCO56_14375</name>
</gene>
<evidence type="ECO:0008006" key="6">
    <source>
        <dbReference type="Google" id="ProtNLM"/>
    </source>
</evidence>
<dbReference type="InterPro" id="IPR032508">
    <property type="entry name" value="FecR_C"/>
</dbReference>
<accession>A0A363NUQ8</accession>
<dbReference type="Gene3D" id="2.60.120.1440">
    <property type="match status" value="1"/>
</dbReference>
<dbReference type="OrthoDB" id="9771237at2"/>
<dbReference type="PANTHER" id="PTHR30273">
    <property type="entry name" value="PERIPLASMIC SIGNAL SENSOR AND SIGMA FACTOR ACTIVATOR FECR-RELATED"/>
    <property type="match status" value="1"/>
</dbReference>
<evidence type="ECO:0000259" key="3">
    <source>
        <dbReference type="Pfam" id="PF16344"/>
    </source>
</evidence>
<keyword evidence="1" id="KW-1133">Transmembrane helix</keyword>
<feature type="transmembrane region" description="Helical" evidence="1">
    <location>
        <begin position="91"/>
        <end position="111"/>
    </location>
</feature>
<dbReference type="Pfam" id="PF04773">
    <property type="entry name" value="FecR"/>
    <property type="match status" value="1"/>
</dbReference>
<protein>
    <recommendedName>
        <fullName evidence="6">Anti-sigma factor</fullName>
    </recommendedName>
</protein>
<keyword evidence="5" id="KW-1185">Reference proteome</keyword>
<proteinExistence type="predicted"/>
<dbReference type="InterPro" id="IPR006860">
    <property type="entry name" value="FecR"/>
</dbReference>
<dbReference type="PANTHER" id="PTHR30273:SF2">
    <property type="entry name" value="PROTEIN FECR"/>
    <property type="match status" value="1"/>
</dbReference>
<reference evidence="4 5" key="1">
    <citation type="submission" date="2018-04" db="EMBL/GenBank/DDBJ databases">
        <title>Sphingobacterium sp. M46 Genome.</title>
        <authorList>
            <person name="Cheng J."/>
            <person name="Li Y."/>
        </authorList>
    </citation>
    <scope>NUCLEOTIDE SEQUENCE [LARGE SCALE GENOMIC DNA]</scope>
    <source>
        <strain evidence="4 5">M46</strain>
    </source>
</reference>
<evidence type="ECO:0000256" key="1">
    <source>
        <dbReference type="SAM" id="Phobius"/>
    </source>
</evidence>
<dbReference type="RefSeq" id="WP_108634451.1">
    <property type="nucleotide sequence ID" value="NZ_QCXX01000003.1"/>
</dbReference>
<dbReference type="AlphaFoldDB" id="A0A363NUQ8"/>
<sequence length="391" mass="44796">MVESDQILLAELVALKAKGTSLTYSQEQDWERLLQQYPESKTIIRTLFDEREVVTPFDIRTISIDEELEVFKTNIGNYKVKASEVKRVSTWRSIAATIAAFLLLSFIWIWYQANNKPDYIIEDAVYGQKNDVLPGIQYAELSIDNQNTIQLNASYENTEKESGFAVLHDLLIYKAKTDRSANRKHLLAVPKRSTYQVVLSDGTKVWVNPDSKLEYLEYFSKNERRVKLHGEAYFNVAKDASRPFIVETGGMAIQAVGTEFNVKSYHNKPVVQLTEGKIKVRGKGQQVEINAGNQVLLGDLSLQTASLANNEEATSWKDGFFYFNNKEIVEIIEELSRWYGIEAIYRCELKKKRYLGSIDKNATLAQVCSVLYDLTDYSYKIEQDKLIIDKK</sequence>
<dbReference type="Gene3D" id="3.55.50.30">
    <property type="match status" value="1"/>
</dbReference>
<feature type="domain" description="FecR protein" evidence="2">
    <location>
        <begin position="189"/>
        <end position="279"/>
    </location>
</feature>
<keyword evidence="1" id="KW-0472">Membrane</keyword>
<feature type="domain" description="Protein FecR C-terminal" evidence="3">
    <location>
        <begin position="321"/>
        <end position="388"/>
    </location>
</feature>
<name>A0A363NUQ8_9SPHI</name>